<accession>R7QGA0</accession>
<feature type="region of interest" description="Disordered" evidence="1">
    <location>
        <begin position="39"/>
        <end position="75"/>
    </location>
</feature>
<dbReference type="EMBL" id="HG001849">
    <property type="protein sequence ID" value="CDF37537.1"/>
    <property type="molecule type" value="Genomic_DNA"/>
</dbReference>
<dbReference type="AlphaFoldDB" id="R7QGA0"/>
<name>R7QGA0_CHOCR</name>
<dbReference type="Gramene" id="CDF37537">
    <property type="protein sequence ID" value="CDF37537"/>
    <property type="gene ID" value="CHC_T00005817001"/>
</dbReference>
<protein>
    <submittedName>
        <fullName evidence="2">Uncharacterized protein</fullName>
    </submittedName>
</protein>
<sequence length="75" mass="8302">MFIIYKDTAWPRKNPPEAAILGQSLPACLLSPSNKFLPGGDSTLSGTHESTHPLTRMVGGTDHLRPAHHRRHKHL</sequence>
<evidence type="ECO:0000313" key="2">
    <source>
        <dbReference type="EMBL" id="CDF37537.1"/>
    </source>
</evidence>
<dbReference type="RefSeq" id="XP_005717408.1">
    <property type="nucleotide sequence ID" value="XM_005717351.1"/>
</dbReference>
<evidence type="ECO:0000313" key="3">
    <source>
        <dbReference type="Proteomes" id="UP000012073"/>
    </source>
</evidence>
<dbReference type="GeneID" id="17325126"/>
<feature type="compositionally biased region" description="Basic residues" evidence="1">
    <location>
        <begin position="66"/>
        <end position="75"/>
    </location>
</feature>
<reference evidence="3" key="1">
    <citation type="journal article" date="2013" name="Proc. Natl. Acad. Sci. U.S.A.">
        <title>Genome structure and metabolic features in the red seaweed Chondrus crispus shed light on evolution of the Archaeplastida.</title>
        <authorList>
            <person name="Collen J."/>
            <person name="Porcel B."/>
            <person name="Carre W."/>
            <person name="Ball S.G."/>
            <person name="Chaparro C."/>
            <person name="Tonon T."/>
            <person name="Barbeyron T."/>
            <person name="Michel G."/>
            <person name="Noel B."/>
            <person name="Valentin K."/>
            <person name="Elias M."/>
            <person name="Artiguenave F."/>
            <person name="Arun A."/>
            <person name="Aury J.M."/>
            <person name="Barbosa-Neto J.F."/>
            <person name="Bothwell J.H."/>
            <person name="Bouget F.Y."/>
            <person name="Brillet L."/>
            <person name="Cabello-Hurtado F."/>
            <person name="Capella-Gutierrez S."/>
            <person name="Charrier B."/>
            <person name="Cladiere L."/>
            <person name="Cock J.M."/>
            <person name="Coelho S.M."/>
            <person name="Colleoni C."/>
            <person name="Czjzek M."/>
            <person name="Da Silva C."/>
            <person name="Delage L."/>
            <person name="Denoeud F."/>
            <person name="Deschamps P."/>
            <person name="Dittami S.M."/>
            <person name="Gabaldon T."/>
            <person name="Gachon C.M."/>
            <person name="Groisillier A."/>
            <person name="Herve C."/>
            <person name="Jabbari K."/>
            <person name="Katinka M."/>
            <person name="Kloareg B."/>
            <person name="Kowalczyk N."/>
            <person name="Labadie K."/>
            <person name="Leblanc C."/>
            <person name="Lopez P.J."/>
            <person name="McLachlan D.H."/>
            <person name="Meslet-Cladiere L."/>
            <person name="Moustafa A."/>
            <person name="Nehr Z."/>
            <person name="Nyvall Collen P."/>
            <person name="Panaud O."/>
            <person name="Partensky F."/>
            <person name="Poulain J."/>
            <person name="Rensing S.A."/>
            <person name="Rousvoal S."/>
            <person name="Samson G."/>
            <person name="Symeonidi A."/>
            <person name="Weissenbach J."/>
            <person name="Zambounis A."/>
            <person name="Wincker P."/>
            <person name="Boyen C."/>
        </authorList>
    </citation>
    <scope>NUCLEOTIDE SEQUENCE [LARGE SCALE GENOMIC DNA]</scope>
    <source>
        <strain evidence="3">cv. Stackhouse</strain>
    </source>
</reference>
<dbReference type="Proteomes" id="UP000012073">
    <property type="component" value="Unassembled WGS sequence"/>
</dbReference>
<keyword evidence="3" id="KW-1185">Reference proteome</keyword>
<organism evidence="2 3">
    <name type="scientific">Chondrus crispus</name>
    <name type="common">Carrageen Irish moss</name>
    <name type="synonym">Polymorpha crispa</name>
    <dbReference type="NCBI Taxonomy" id="2769"/>
    <lineage>
        <taxon>Eukaryota</taxon>
        <taxon>Rhodophyta</taxon>
        <taxon>Florideophyceae</taxon>
        <taxon>Rhodymeniophycidae</taxon>
        <taxon>Gigartinales</taxon>
        <taxon>Gigartinaceae</taxon>
        <taxon>Chondrus</taxon>
    </lineage>
</organism>
<gene>
    <name evidence="2" type="ORF">CHC_T00005817001</name>
</gene>
<dbReference type="KEGG" id="ccp:CHC_T00005817001"/>
<evidence type="ECO:0000256" key="1">
    <source>
        <dbReference type="SAM" id="MobiDB-lite"/>
    </source>
</evidence>
<proteinExistence type="predicted"/>